<evidence type="ECO:0000256" key="3">
    <source>
        <dbReference type="PROSITE-ProRule" id="PRU00289"/>
    </source>
</evidence>
<dbReference type="InterPro" id="IPR050206">
    <property type="entry name" value="FtsK/SpoIIIE/SftA"/>
</dbReference>
<dbReference type="InterPro" id="IPR002543">
    <property type="entry name" value="FtsK_dom"/>
</dbReference>
<evidence type="ECO:0000313" key="6">
    <source>
        <dbReference type="EMBL" id="MCT9002609.1"/>
    </source>
</evidence>
<feature type="domain" description="FtsK" evidence="5">
    <location>
        <begin position="1048"/>
        <end position="1239"/>
    </location>
</feature>
<evidence type="ECO:0000313" key="7">
    <source>
        <dbReference type="Proteomes" id="UP001300496"/>
    </source>
</evidence>
<name>A0ABT2PFQ0_9MICO</name>
<dbReference type="PANTHER" id="PTHR22683">
    <property type="entry name" value="SPORULATION PROTEIN RELATED"/>
    <property type="match status" value="1"/>
</dbReference>
<dbReference type="SUPFAM" id="SSF52540">
    <property type="entry name" value="P-loop containing nucleoside triphosphate hydrolases"/>
    <property type="match status" value="1"/>
</dbReference>
<keyword evidence="2 3" id="KW-0067">ATP-binding</keyword>
<evidence type="ECO:0000259" key="5">
    <source>
        <dbReference type="PROSITE" id="PS50901"/>
    </source>
</evidence>
<feature type="binding site" evidence="3">
    <location>
        <begin position="457"/>
        <end position="464"/>
    </location>
    <ligand>
        <name>ATP</name>
        <dbReference type="ChEBI" id="CHEBI:30616"/>
    </ligand>
</feature>
<dbReference type="PANTHER" id="PTHR22683:SF41">
    <property type="entry name" value="DNA TRANSLOCASE FTSK"/>
    <property type="match status" value="1"/>
</dbReference>
<keyword evidence="7" id="KW-1185">Reference proteome</keyword>
<evidence type="ECO:0000256" key="4">
    <source>
        <dbReference type="SAM" id="MobiDB-lite"/>
    </source>
</evidence>
<feature type="region of interest" description="Disordered" evidence="4">
    <location>
        <begin position="1"/>
        <end position="30"/>
    </location>
</feature>
<sequence>MGPRLEQPSVSAEPADAEGANAHSTEGKIDRQHELIARKAREIAHTRALLERQLGALKADVRAATRERQSSLSEHLNMLESHNAAELGTLDARTKERRAERDHADSVRRVRATNTIKRLGLTLRDAASLLQPDLPVLASASTTSDDLVLATEVRELVSLGTLDFPRATQLDRDLPEVPAIVPFIDRGHLVIETVSGPADAPDTTLRGLLTSIVAQTYAAAPPGQMVVTVFNPKSTKSLAGYLPTGATNANILKILPPTRDAFERALEEHLDFMVRAESSIGNHTSMGDLVRTTGQHEHQYRVLVILDSPMDWSTKAMDLLEKLMSAGAKAGLSVVLHRDPTTAPPDRVSVERLYAHASVARRQGDRWTLAVRGIDETVPFVPHAGVNDQEQAHLMRMVVEGAGAGSLPNIPFADLIDATPATSEHGLKVSMGRQGTQTTTFMLGDTTSNIQNVLVGGRAGSGKTNLLKVMIYSMAARYPRDELEFFLLDFKEGGDFIPFAGDGNRPPLPNVSVVSRDCDAEFGIAALRHFTVEMNRRSTLTSDNGVANIWDLRKAKGIVVPRWVLVVDEFQGMLAGSTNVEATELLENLVRKGRSFGLHVVLATQTLSGVKFTGSKDVAIFENTAGRIVLQLGPGEFTRFMSSGNDDGDQLRYRGQAIFNPSGGVKSENQMFVVARADNDHTLALQDELHRRDSKRGPVPAPFVYRGGESVSLAELVTQEGRPRVVDGEAPVWFGRQSTINARVAQTALAPVVGSHVALLGGDKRSAPSAIATLQSGVLSSVAAAEDPLDVLVLEDLIPQFRREALVDEWLHVVADLGARVVRYDGDSVTEFVDAVEAAAAARRRTLVVLLGAENTDFARVANDGGRWRALIRDLPRRNVNVIGYWTDIRDVPGGEASLRDDYKTMLIFGKNEKTVIDATRQPRDTIPVLGDNRTIAFSAENSQEGLVAVASIRQLDRADLDAFRSFAGAVGGAVVVASSATGAPETERRHVDDSAAGEPAADTPGRASTGMPPTVVGLPPTHLDDVLVRAADSTTDGATTTLGRGEAGTVVLTFGADGTHHALVMGRAAAGVSTVTGILLHSLLARYDATQLDVELIDAMEGGGLPTEIADAPQVSDLTVSTDLREVRSALGRWQAEIRRRSSLFALHDAGTFEQYRGVVADPLPRRILIINEFSEVLDEEINAIIDDIARTGHLAGVHLVLVSLLPTAQVPRENFLALFNAEAARVAAWMPADESREVIGSDRAATLARGAEAVLLPTIGAPGVVFTIADASDEELATRRASFREGA</sequence>
<evidence type="ECO:0000256" key="1">
    <source>
        <dbReference type="ARBA" id="ARBA00022741"/>
    </source>
</evidence>
<proteinExistence type="predicted"/>
<dbReference type="InterPro" id="IPR027417">
    <property type="entry name" value="P-loop_NTPase"/>
</dbReference>
<feature type="domain" description="FtsK" evidence="5">
    <location>
        <begin position="438"/>
        <end position="639"/>
    </location>
</feature>
<organism evidence="6 7">
    <name type="scientific">Microbacterium memoriense</name>
    <dbReference type="NCBI Taxonomy" id="2978350"/>
    <lineage>
        <taxon>Bacteria</taxon>
        <taxon>Bacillati</taxon>
        <taxon>Actinomycetota</taxon>
        <taxon>Actinomycetes</taxon>
        <taxon>Micrococcales</taxon>
        <taxon>Microbacteriaceae</taxon>
        <taxon>Microbacterium</taxon>
    </lineage>
</organism>
<reference evidence="6 7" key="1">
    <citation type="journal article" date="2024" name="Int. J. Syst. Evol. Microbiol.">
        <title>Microbacterium memoriense sp. nov., a member of the Actinomycetota from marine beach sediment of the north coast of Portugal.</title>
        <authorList>
            <person name="Santos J.D.N.D."/>
            <person name="Klimek D."/>
            <person name="Calusinska M."/>
            <person name="Lobo-da-Cunha A."/>
            <person name="Catita J."/>
            <person name="Goncalves H."/>
            <person name="Gonzalez I."/>
            <person name="Lage O.M."/>
        </authorList>
    </citation>
    <scope>NUCLEOTIDE SEQUENCE [LARGE SCALE GENOMIC DNA]</scope>
    <source>
        <strain evidence="6 7">PMIC_1C1B</strain>
    </source>
</reference>
<dbReference type="CDD" id="cd01127">
    <property type="entry name" value="TrwB_TraG_TraD_VirD4"/>
    <property type="match status" value="1"/>
</dbReference>
<feature type="region of interest" description="Disordered" evidence="4">
    <location>
        <begin position="980"/>
        <end position="1014"/>
    </location>
</feature>
<dbReference type="RefSeq" id="WP_261607148.1">
    <property type="nucleotide sequence ID" value="NZ_JAODOR010000011.1"/>
</dbReference>
<dbReference type="PROSITE" id="PS50901">
    <property type="entry name" value="FTSK"/>
    <property type="match status" value="2"/>
</dbReference>
<gene>
    <name evidence="6" type="ORF">N4R40_09570</name>
</gene>
<dbReference type="EMBL" id="JAODOR010000011">
    <property type="protein sequence ID" value="MCT9002609.1"/>
    <property type="molecule type" value="Genomic_DNA"/>
</dbReference>
<feature type="binding site" evidence="3">
    <location>
        <begin position="1067"/>
        <end position="1074"/>
    </location>
    <ligand>
        <name>ATP</name>
        <dbReference type="ChEBI" id="CHEBI:30616"/>
    </ligand>
</feature>
<dbReference type="Proteomes" id="UP001300496">
    <property type="component" value="Unassembled WGS sequence"/>
</dbReference>
<accession>A0ABT2PFQ0</accession>
<dbReference type="Gene3D" id="3.40.50.300">
    <property type="entry name" value="P-loop containing nucleotide triphosphate hydrolases"/>
    <property type="match status" value="2"/>
</dbReference>
<dbReference type="Pfam" id="PF01580">
    <property type="entry name" value="FtsK_SpoIIIE"/>
    <property type="match status" value="2"/>
</dbReference>
<keyword evidence="1 3" id="KW-0547">Nucleotide-binding</keyword>
<comment type="caution">
    <text evidence="6">The sequence shown here is derived from an EMBL/GenBank/DDBJ whole genome shotgun (WGS) entry which is preliminary data.</text>
</comment>
<protein>
    <submittedName>
        <fullName evidence="6">FtsK/SpoIIIE domain-containing protein</fullName>
    </submittedName>
</protein>
<evidence type="ECO:0000256" key="2">
    <source>
        <dbReference type="ARBA" id="ARBA00022840"/>
    </source>
</evidence>